<evidence type="ECO:0000313" key="4">
    <source>
        <dbReference type="EMBL" id="QEC50781.1"/>
    </source>
</evidence>
<dbReference type="InterPro" id="IPR002347">
    <property type="entry name" value="SDR_fam"/>
</dbReference>
<dbReference type="PROSITE" id="PS00061">
    <property type="entry name" value="ADH_SHORT"/>
    <property type="match status" value="1"/>
</dbReference>
<dbReference type="EMBL" id="CP042430">
    <property type="protein sequence ID" value="QEC50781.1"/>
    <property type="molecule type" value="Genomic_DNA"/>
</dbReference>
<evidence type="ECO:0000256" key="2">
    <source>
        <dbReference type="ARBA" id="ARBA00023002"/>
    </source>
</evidence>
<dbReference type="PRINTS" id="PR00081">
    <property type="entry name" value="GDHRDH"/>
</dbReference>
<gene>
    <name evidence="4" type="ORF">FSW04_14790</name>
</gene>
<dbReference type="PRINTS" id="PR00080">
    <property type="entry name" value="SDRFAMILY"/>
</dbReference>
<proteinExistence type="inferred from homology"/>
<dbReference type="InterPro" id="IPR036291">
    <property type="entry name" value="NAD(P)-bd_dom_sf"/>
</dbReference>
<dbReference type="Proteomes" id="UP000321805">
    <property type="component" value="Chromosome"/>
</dbReference>
<dbReference type="PANTHER" id="PTHR45024:SF2">
    <property type="entry name" value="SCP2 DOMAIN-CONTAINING PROTEIN"/>
    <property type="match status" value="1"/>
</dbReference>
<dbReference type="SUPFAM" id="SSF51735">
    <property type="entry name" value="NAD(P)-binding Rossmann-fold domains"/>
    <property type="match status" value="1"/>
</dbReference>
<organism evidence="4 5">
    <name type="scientific">Baekduia soli</name>
    <dbReference type="NCBI Taxonomy" id="496014"/>
    <lineage>
        <taxon>Bacteria</taxon>
        <taxon>Bacillati</taxon>
        <taxon>Actinomycetota</taxon>
        <taxon>Thermoleophilia</taxon>
        <taxon>Solirubrobacterales</taxon>
        <taxon>Baekduiaceae</taxon>
        <taxon>Baekduia</taxon>
    </lineage>
</organism>
<dbReference type="InterPro" id="IPR020904">
    <property type="entry name" value="Sc_DH/Rdtase_CS"/>
</dbReference>
<dbReference type="InterPro" id="IPR051687">
    <property type="entry name" value="Peroxisomal_Beta-Oxidation"/>
</dbReference>
<dbReference type="OrthoDB" id="9808187at2"/>
<dbReference type="GO" id="GO:0016491">
    <property type="term" value="F:oxidoreductase activity"/>
    <property type="evidence" value="ECO:0007669"/>
    <property type="project" value="UniProtKB-KW"/>
</dbReference>
<dbReference type="Pfam" id="PF00106">
    <property type="entry name" value="adh_short"/>
    <property type="match status" value="1"/>
</dbReference>
<sequence length="313" mass="31988">MRFDDRVAIVTGAGRGLGRSHALALATRGARIVVNDLGGALAGGGGDPGPAQAVADEIAAAGGEAVANADSVATPEGAEAIVTAALERFGRVDIIINNAGNLDPGGLPGVTAEAIQRHVDVHVLGAFNVTRAAWPHLVDRGYGRIVITSSVGLFGSAHLVGYSTAKGAAVSLGRSLAEAGAPHGITVNQLVPSAETRMVTDPEFRANCNLPPLPPGTRPDPARGPEFVSPMVVLLAHESCPVNGETMTAGIGRFARVFWAETRGLVAPGLEPEDILARWGEVVDEEGYGVPATTAEGVAFRESLLAPQAAERG</sequence>
<keyword evidence="5" id="KW-1185">Reference proteome</keyword>
<evidence type="ECO:0000256" key="3">
    <source>
        <dbReference type="RuleBase" id="RU000363"/>
    </source>
</evidence>
<dbReference type="KEGG" id="bsol:FSW04_14790"/>
<name>A0A5B8UDL7_9ACTN</name>
<accession>A0A5B8UDL7</accession>
<dbReference type="AlphaFoldDB" id="A0A5B8UDL7"/>
<dbReference type="PANTHER" id="PTHR45024">
    <property type="entry name" value="DEHYDROGENASES, SHORT CHAIN"/>
    <property type="match status" value="1"/>
</dbReference>
<reference evidence="4 5" key="1">
    <citation type="journal article" date="2018" name="J. Microbiol.">
        <title>Baekduia soli gen. nov., sp. nov., a novel bacterium isolated from the soil of Baekdu Mountain and proposal of a novel family name, Baekduiaceae fam. nov.</title>
        <authorList>
            <person name="An D.S."/>
            <person name="Siddiqi M.Z."/>
            <person name="Kim K.H."/>
            <person name="Yu H.S."/>
            <person name="Im W.T."/>
        </authorList>
    </citation>
    <scope>NUCLEOTIDE SEQUENCE [LARGE SCALE GENOMIC DNA]</scope>
    <source>
        <strain evidence="4 5">BR7-21</strain>
    </source>
</reference>
<keyword evidence="2" id="KW-0560">Oxidoreductase</keyword>
<evidence type="ECO:0000256" key="1">
    <source>
        <dbReference type="ARBA" id="ARBA00006484"/>
    </source>
</evidence>
<comment type="similarity">
    <text evidence="1 3">Belongs to the short-chain dehydrogenases/reductases (SDR) family.</text>
</comment>
<protein>
    <submittedName>
        <fullName evidence="4">SDR family NAD(P)-dependent oxidoreductase</fullName>
    </submittedName>
</protein>
<dbReference type="Gene3D" id="3.40.50.720">
    <property type="entry name" value="NAD(P)-binding Rossmann-like Domain"/>
    <property type="match status" value="1"/>
</dbReference>
<evidence type="ECO:0000313" key="5">
    <source>
        <dbReference type="Proteomes" id="UP000321805"/>
    </source>
</evidence>